<dbReference type="AlphaFoldDB" id="A0A9X0QWH9"/>
<evidence type="ECO:0000256" key="4">
    <source>
        <dbReference type="PROSITE-ProRule" id="PRU01161"/>
    </source>
</evidence>
<evidence type="ECO:0000259" key="5">
    <source>
        <dbReference type="PROSITE" id="PS51635"/>
    </source>
</evidence>
<evidence type="ECO:0000256" key="3">
    <source>
        <dbReference type="ARBA" id="ARBA00023098"/>
    </source>
</evidence>
<keyword evidence="7" id="KW-1185">Reference proteome</keyword>
<evidence type="ECO:0000313" key="7">
    <source>
        <dbReference type="Proteomes" id="UP000600101"/>
    </source>
</evidence>
<keyword evidence="2 4" id="KW-0442">Lipid degradation</keyword>
<keyword evidence="1 4" id="KW-0378">Hydrolase</keyword>
<comment type="caution">
    <text evidence="6">The sequence shown here is derived from an EMBL/GenBank/DDBJ whole genome shotgun (WGS) entry which is preliminary data.</text>
</comment>
<feature type="short sequence motif" description="GXSXG" evidence="4">
    <location>
        <begin position="41"/>
        <end position="45"/>
    </location>
</feature>
<organism evidence="6 7">
    <name type="scientific">Siccirubricoccus deserti</name>
    <dbReference type="NCBI Taxonomy" id="2013562"/>
    <lineage>
        <taxon>Bacteria</taxon>
        <taxon>Pseudomonadati</taxon>
        <taxon>Pseudomonadota</taxon>
        <taxon>Alphaproteobacteria</taxon>
        <taxon>Acetobacterales</taxon>
        <taxon>Roseomonadaceae</taxon>
        <taxon>Siccirubricoccus</taxon>
    </lineage>
</organism>
<dbReference type="InterPro" id="IPR002641">
    <property type="entry name" value="PNPLA_dom"/>
</dbReference>
<reference evidence="6" key="1">
    <citation type="submission" date="2020-08" db="EMBL/GenBank/DDBJ databases">
        <authorList>
            <person name="Hu Y."/>
            <person name="Nguyen S.V."/>
            <person name="Li F."/>
            <person name="Fanning S."/>
        </authorList>
    </citation>
    <scope>NUCLEOTIDE SEQUENCE</scope>
    <source>
        <strain evidence="6">SYSU D8009</strain>
    </source>
</reference>
<dbReference type="CDD" id="cd07209">
    <property type="entry name" value="Pat_hypo_Ecoli_Z1214_like"/>
    <property type="match status" value="1"/>
</dbReference>
<dbReference type="SUPFAM" id="SSF52151">
    <property type="entry name" value="FabD/lysophospholipase-like"/>
    <property type="match status" value="1"/>
</dbReference>
<dbReference type="Pfam" id="PF01734">
    <property type="entry name" value="Patatin"/>
    <property type="match status" value="1"/>
</dbReference>
<feature type="short sequence motif" description="GXGXXG" evidence="4">
    <location>
        <begin position="14"/>
        <end position="19"/>
    </location>
</feature>
<dbReference type="InterPro" id="IPR050301">
    <property type="entry name" value="NTE"/>
</dbReference>
<dbReference type="Pfam" id="PF12536">
    <property type="entry name" value="DUF3734"/>
    <property type="match status" value="1"/>
</dbReference>
<gene>
    <name evidence="6" type="ORF">H7965_07940</name>
</gene>
<accession>A0A9X0QWH9</accession>
<evidence type="ECO:0000256" key="2">
    <source>
        <dbReference type="ARBA" id="ARBA00022963"/>
    </source>
</evidence>
<feature type="active site" description="Nucleophile" evidence="4">
    <location>
        <position position="43"/>
    </location>
</feature>
<dbReference type="InterPro" id="IPR016035">
    <property type="entry name" value="Acyl_Trfase/lysoPLipase"/>
</dbReference>
<sequence>MRTQYDGVVLLLQGGGALGSYQGGVYEVLAETPFLPDWVAGISIGAVNAALIAGNPPERRVERLREFWRRVTNSVHWSWLPDGDALRSAANLFAAWSALLTGQPGFFRPRGVVPYFQPAGHACAVSWYDTEPLHRTLLELVDFDLLNDGPTRLSVGAVNVATGNTVYFDTRERRLGPEHIMASGALPPGFPPVEIDGEYYWDGSLVSNTPLQYVLDAGPAPTSLVFQVDLFSSRGKAPRTLPEADERAKDIRFSSRTRLVTDVYRRMHDMRCAIETLLAKLPEAMQADPEVQRIAAQIPPSRLNLLQLVYRQSEYDRDYKDYEFSRNTMLDHWQAGRNDLVRTLRHLDWLEPPDERTALVSHDVHFDAPG</sequence>
<dbReference type="Proteomes" id="UP000600101">
    <property type="component" value="Unassembled WGS sequence"/>
</dbReference>
<dbReference type="PANTHER" id="PTHR14226">
    <property type="entry name" value="NEUROPATHY TARGET ESTERASE/SWISS CHEESE D.MELANOGASTER"/>
    <property type="match status" value="1"/>
</dbReference>
<evidence type="ECO:0000256" key="1">
    <source>
        <dbReference type="ARBA" id="ARBA00022801"/>
    </source>
</evidence>
<feature type="domain" description="PNPLA" evidence="5">
    <location>
        <begin position="10"/>
        <end position="215"/>
    </location>
</feature>
<dbReference type="Gene3D" id="3.40.1090.10">
    <property type="entry name" value="Cytosolic phospholipase A2 catalytic domain"/>
    <property type="match status" value="2"/>
</dbReference>
<dbReference type="InterPro" id="IPR021095">
    <property type="entry name" value="DUF3734"/>
</dbReference>
<dbReference type="GO" id="GO:0016042">
    <property type="term" value="P:lipid catabolic process"/>
    <property type="evidence" value="ECO:0007669"/>
    <property type="project" value="UniProtKB-UniRule"/>
</dbReference>
<protein>
    <submittedName>
        <fullName evidence="6">Patatin-like phospholipase family protein</fullName>
    </submittedName>
</protein>
<name>A0A9X0QWH9_9PROT</name>
<dbReference type="PROSITE" id="PS51635">
    <property type="entry name" value="PNPLA"/>
    <property type="match status" value="1"/>
</dbReference>
<feature type="active site" description="Proton acceptor" evidence="4">
    <location>
        <position position="202"/>
    </location>
</feature>
<proteinExistence type="predicted"/>
<dbReference type="GO" id="GO:0016787">
    <property type="term" value="F:hydrolase activity"/>
    <property type="evidence" value="ECO:0007669"/>
    <property type="project" value="UniProtKB-UniRule"/>
</dbReference>
<dbReference type="PANTHER" id="PTHR14226:SF57">
    <property type="entry name" value="BLR7027 PROTEIN"/>
    <property type="match status" value="1"/>
</dbReference>
<evidence type="ECO:0000313" key="6">
    <source>
        <dbReference type="EMBL" id="MBC4015256.1"/>
    </source>
</evidence>
<comment type="caution">
    <text evidence="4">Lacks conserved residue(s) required for the propagation of feature annotation.</text>
</comment>
<dbReference type="EMBL" id="JACOMF010000006">
    <property type="protein sequence ID" value="MBC4015256.1"/>
    <property type="molecule type" value="Genomic_DNA"/>
</dbReference>
<keyword evidence="3 4" id="KW-0443">Lipid metabolism</keyword>